<dbReference type="AlphaFoldDB" id="I1E281"/>
<reference evidence="1 2" key="1">
    <citation type="journal article" date="2012" name="J. Bacteriol.">
        <title>Genome Sequence of the Protease-Producing Bacterium Rheinheimera nanhaiensis E407-8T, Isolated from Deep-Sea Sediment of the South China Sea.</title>
        <authorList>
            <person name="Zhang X.-Y."/>
            <person name="Zhang Y.-J."/>
            <person name="Qin Q.-L."/>
            <person name="Xie B.-B."/>
            <person name="Chen X.-L."/>
            <person name="Zhou B.-C."/>
            <person name="Zhang Y.-Z."/>
        </authorList>
    </citation>
    <scope>NUCLEOTIDE SEQUENCE [LARGE SCALE GENOMIC DNA]</scope>
    <source>
        <strain evidence="1 2">E407-8</strain>
    </source>
</reference>
<name>I1E281_9GAMM</name>
<keyword evidence="2" id="KW-1185">Reference proteome</keyword>
<accession>I1E281</accession>
<sequence>MSWPFCAKQKTSFSVPQCACDSRRFVNIYCFSDKKAGLMPAWFG</sequence>
<evidence type="ECO:0000313" key="1">
    <source>
        <dbReference type="EMBL" id="GAB60409.1"/>
    </source>
</evidence>
<dbReference type="EMBL" id="BAFK01000027">
    <property type="protein sequence ID" value="GAB60409.1"/>
    <property type="molecule type" value="Genomic_DNA"/>
</dbReference>
<proteinExistence type="predicted"/>
<evidence type="ECO:0000313" key="2">
    <source>
        <dbReference type="Proteomes" id="UP000004374"/>
    </source>
</evidence>
<protein>
    <submittedName>
        <fullName evidence="1">Uncharacterized protein</fullName>
    </submittedName>
</protein>
<gene>
    <name evidence="1" type="ORF">RNAN_3433</name>
</gene>
<organism evidence="1 2">
    <name type="scientific">Rheinheimera nanhaiensis E407-8</name>
    <dbReference type="NCBI Taxonomy" id="562729"/>
    <lineage>
        <taxon>Bacteria</taxon>
        <taxon>Pseudomonadati</taxon>
        <taxon>Pseudomonadota</taxon>
        <taxon>Gammaproteobacteria</taxon>
        <taxon>Chromatiales</taxon>
        <taxon>Chromatiaceae</taxon>
        <taxon>Rheinheimera</taxon>
    </lineage>
</organism>
<comment type="caution">
    <text evidence="1">The sequence shown here is derived from an EMBL/GenBank/DDBJ whole genome shotgun (WGS) entry which is preliminary data.</text>
</comment>
<dbReference type="Proteomes" id="UP000004374">
    <property type="component" value="Unassembled WGS sequence"/>
</dbReference>